<organism evidence="1 2">
    <name type="scientific">Azotobacter chroococcum</name>
    <dbReference type="NCBI Taxonomy" id="353"/>
    <lineage>
        <taxon>Bacteria</taxon>
        <taxon>Pseudomonadati</taxon>
        <taxon>Pseudomonadota</taxon>
        <taxon>Gammaproteobacteria</taxon>
        <taxon>Pseudomonadales</taxon>
        <taxon>Pseudomonadaceae</taxon>
        <taxon>Azotobacter</taxon>
    </lineage>
</organism>
<evidence type="ECO:0000313" key="2">
    <source>
        <dbReference type="Proteomes" id="UP000596192"/>
    </source>
</evidence>
<geneLocation type="plasmid" evidence="1 2">
    <name>unnamed1</name>
</geneLocation>
<dbReference type="EMBL" id="CP066311">
    <property type="protein sequence ID" value="QQE91193.1"/>
    <property type="molecule type" value="Genomic_DNA"/>
</dbReference>
<reference evidence="1 2" key="1">
    <citation type="submission" date="2020-12" db="EMBL/GenBank/DDBJ databases">
        <title>Genomic Analysis and Response surface optimization of nitrogen-fixing conditions for A. chroococcum strain HR1, Isolation from rhizosphere soil.</title>
        <authorList>
            <person name="Li J."/>
            <person name="Yang H."/>
            <person name="Liu H."/>
            <person name="Wang C."/>
            <person name="Tian Y."/>
            <person name="Lu X.Y."/>
        </authorList>
    </citation>
    <scope>NUCLEOTIDE SEQUENCE [LARGE SCALE GENOMIC DNA]</scope>
    <source>
        <strain evidence="1 2">HR1</strain>
        <plasmid evidence="1 2">unnamed1</plasmid>
    </source>
</reference>
<gene>
    <name evidence="1" type="ORF">GKQ51_22195</name>
</gene>
<protein>
    <submittedName>
        <fullName evidence="1">Uncharacterized protein</fullName>
    </submittedName>
</protein>
<keyword evidence="1" id="KW-0614">Plasmid</keyword>
<accession>A0AAP9YIH0</accession>
<dbReference type="Proteomes" id="UP000596192">
    <property type="component" value="Plasmid unnamed1"/>
</dbReference>
<dbReference type="AlphaFoldDB" id="A0AAP9YIH0"/>
<evidence type="ECO:0000313" key="1">
    <source>
        <dbReference type="EMBL" id="QQE91193.1"/>
    </source>
</evidence>
<dbReference type="RefSeq" id="WP_169531021.1">
    <property type="nucleotide sequence ID" value="NZ_CP066311.1"/>
</dbReference>
<proteinExistence type="predicted"/>
<name>A0AAP9YIH0_9GAMM</name>
<sequence length="57" mass="6405">MKVEIVEVQGKSKAAWIVRLDGYTITFRSQTEAQAFAEQLQTRLDAPHDLPVSCNDV</sequence>